<name>A0A0R0LUT7_9MICR</name>
<comment type="caution">
    <text evidence="4">The sequence shown here is derived from an EMBL/GenBank/DDBJ whole genome shotgun (WGS) entry which is preliminary data.</text>
</comment>
<sequence>MIIKTLLHLTTCFTRIAVTGNLTAEEFKQLTDSKDVKFTQSDSDLTVQDEELSIKVDKKDLSDVINMIEGREKQNLSSFKNILKTLKKNENNQKTLLQRIEEGTTSFFLIFSNEITGKDTAHLRMLKEKEIPYFITSDKKIAESLDCKFPSVLGYNANDSIIYKTENLNVGMVLTPILSTLTTDSIKYMDLSGIPPFYIFFDSDLTNDNIATSKDSVDKKRTTSISRAELRGIAYENKEKYKFSLIKYVKGQTDLSHFGISEGDLPAMVHVNEKREKFVLKELTDVSVRNYIETFSQAIPYKRSEKSDTYDEKNKEGGLKYLVGENHNSFLQSNIKKDTLVVYGSARCPHCVKLLPTLAKLAEDLKDVKNVEISYIDLEKNDVSVKIEAFPTIMLYPASEDKKSEKTLDERGIKYADFSRTDQALRKFIKEKGTLNKELEVIEEQVQEEPFNGDENEMVPPQDVEHVKEEAREEL</sequence>
<proteinExistence type="inferred from homology"/>
<dbReference type="PANTHER" id="PTHR18929">
    <property type="entry name" value="PROTEIN DISULFIDE ISOMERASE"/>
    <property type="match status" value="1"/>
</dbReference>
<dbReference type="OrthoDB" id="427280at2759"/>
<evidence type="ECO:0000256" key="2">
    <source>
        <dbReference type="SAM" id="MobiDB-lite"/>
    </source>
</evidence>
<dbReference type="AlphaFoldDB" id="A0A0R0LUT7"/>
<dbReference type="GO" id="GO:0003756">
    <property type="term" value="F:protein disulfide isomerase activity"/>
    <property type="evidence" value="ECO:0007669"/>
    <property type="project" value="TreeGrafter"/>
</dbReference>
<reference evidence="4 5" key="1">
    <citation type="submission" date="2015-07" db="EMBL/GenBank/DDBJ databases">
        <title>The genome of Pseudoloma neurophilia, a relevant intracellular parasite of the zebrafish.</title>
        <authorList>
            <person name="Ndikumana S."/>
            <person name="Pelin A."/>
            <person name="Sanders J."/>
            <person name="Corradi N."/>
        </authorList>
    </citation>
    <scope>NUCLEOTIDE SEQUENCE [LARGE SCALE GENOMIC DNA]</scope>
    <source>
        <strain evidence="4 5">MK1</strain>
    </source>
</reference>
<dbReference type="InterPro" id="IPR013766">
    <property type="entry name" value="Thioredoxin_domain"/>
</dbReference>
<evidence type="ECO:0000313" key="4">
    <source>
        <dbReference type="EMBL" id="KRH93196.1"/>
    </source>
</evidence>
<keyword evidence="4" id="KW-0413">Isomerase</keyword>
<feature type="compositionally biased region" description="Basic and acidic residues" evidence="2">
    <location>
        <begin position="463"/>
        <end position="475"/>
    </location>
</feature>
<dbReference type="GO" id="GO:0006457">
    <property type="term" value="P:protein folding"/>
    <property type="evidence" value="ECO:0007669"/>
    <property type="project" value="TreeGrafter"/>
</dbReference>
<dbReference type="Pfam" id="PF00085">
    <property type="entry name" value="Thioredoxin"/>
    <property type="match status" value="1"/>
</dbReference>
<dbReference type="InterPro" id="IPR036249">
    <property type="entry name" value="Thioredoxin-like_sf"/>
</dbReference>
<feature type="compositionally biased region" description="Acidic residues" evidence="2">
    <location>
        <begin position="446"/>
        <end position="457"/>
    </location>
</feature>
<evidence type="ECO:0000259" key="3">
    <source>
        <dbReference type="PROSITE" id="PS51352"/>
    </source>
</evidence>
<feature type="region of interest" description="Disordered" evidence="2">
    <location>
        <begin position="446"/>
        <end position="475"/>
    </location>
</feature>
<comment type="similarity">
    <text evidence="1">Belongs to the protein disulfide isomerase family.</text>
</comment>
<gene>
    <name evidence="4" type="ORF">M153_1324000433</name>
</gene>
<dbReference type="Proteomes" id="UP000051530">
    <property type="component" value="Unassembled WGS sequence"/>
</dbReference>
<dbReference type="SUPFAM" id="SSF52833">
    <property type="entry name" value="Thioredoxin-like"/>
    <property type="match status" value="1"/>
</dbReference>
<evidence type="ECO:0000256" key="1">
    <source>
        <dbReference type="ARBA" id="ARBA00006347"/>
    </source>
</evidence>
<keyword evidence="5" id="KW-1185">Reference proteome</keyword>
<dbReference type="EMBL" id="LGUB01000442">
    <property type="protein sequence ID" value="KRH93196.1"/>
    <property type="molecule type" value="Genomic_DNA"/>
</dbReference>
<dbReference type="VEuPathDB" id="MicrosporidiaDB:M153_1324000433"/>
<protein>
    <submittedName>
        <fullName evidence="4">Protein disulfide isomerase (Prolyl 4-hydroxylase beta subunit)</fullName>
    </submittedName>
</protein>
<dbReference type="PROSITE" id="PS51352">
    <property type="entry name" value="THIOREDOXIN_2"/>
    <property type="match status" value="1"/>
</dbReference>
<feature type="domain" description="Thioredoxin" evidence="3">
    <location>
        <begin position="301"/>
        <end position="434"/>
    </location>
</feature>
<organism evidence="4 5">
    <name type="scientific">Pseudoloma neurophilia</name>
    <dbReference type="NCBI Taxonomy" id="146866"/>
    <lineage>
        <taxon>Eukaryota</taxon>
        <taxon>Fungi</taxon>
        <taxon>Fungi incertae sedis</taxon>
        <taxon>Microsporidia</taxon>
        <taxon>Pseudoloma</taxon>
    </lineage>
</organism>
<dbReference type="GO" id="GO:0005783">
    <property type="term" value="C:endoplasmic reticulum"/>
    <property type="evidence" value="ECO:0007669"/>
    <property type="project" value="TreeGrafter"/>
</dbReference>
<accession>A0A0R0LUT7</accession>
<evidence type="ECO:0000313" key="5">
    <source>
        <dbReference type="Proteomes" id="UP000051530"/>
    </source>
</evidence>
<dbReference type="GO" id="GO:0034976">
    <property type="term" value="P:response to endoplasmic reticulum stress"/>
    <property type="evidence" value="ECO:0007669"/>
    <property type="project" value="TreeGrafter"/>
</dbReference>
<dbReference type="Gene3D" id="3.40.30.10">
    <property type="entry name" value="Glutaredoxin"/>
    <property type="match status" value="2"/>
</dbReference>
<dbReference type="PANTHER" id="PTHR18929:SF240">
    <property type="entry name" value="PROTEIN DISULFIDE-ISOMERASE"/>
    <property type="match status" value="1"/>
</dbReference>